<protein>
    <submittedName>
        <fullName evidence="1">Uncharacterized protein</fullName>
    </submittedName>
</protein>
<sequence>MMAATVLEASARMAEVSTPSRFTFVDTFRHGIFLLLFFSSLLLALSACGSVATETWLDEEEKNPDHSSTLYAILRNRFN</sequence>
<proteinExistence type="predicted"/>
<name>A0AAD8RP74_LOLMU</name>
<organism evidence="1 2">
    <name type="scientific">Lolium multiflorum</name>
    <name type="common">Italian ryegrass</name>
    <name type="synonym">Lolium perenne subsp. multiflorum</name>
    <dbReference type="NCBI Taxonomy" id="4521"/>
    <lineage>
        <taxon>Eukaryota</taxon>
        <taxon>Viridiplantae</taxon>
        <taxon>Streptophyta</taxon>
        <taxon>Embryophyta</taxon>
        <taxon>Tracheophyta</taxon>
        <taxon>Spermatophyta</taxon>
        <taxon>Magnoliopsida</taxon>
        <taxon>Liliopsida</taxon>
        <taxon>Poales</taxon>
        <taxon>Poaceae</taxon>
        <taxon>BOP clade</taxon>
        <taxon>Pooideae</taxon>
        <taxon>Poodae</taxon>
        <taxon>Poeae</taxon>
        <taxon>Poeae Chloroplast Group 2 (Poeae type)</taxon>
        <taxon>Loliodinae</taxon>
        <taxon>Loliinae</taxon>
        <taxon>Lolium</taxon>
    </lineage>
</organism>
<gene>
    <name evidence="1" type="ORF">QYE76_003691</name>
</gene>
<dbReference type="EMBL" id="JAUUTY010000005">
    <property type="protein sequence ID" value="KAK1629376.1"/>
    <property type="molecule type" value="Genomic_DNA"/>
</dbReference>
<reference evidence="1" key="1">
    <citation type="submission" date="2023-07" db="EMBL/GenBank/DDBJ databases">
        <title>A chromosome-level genome assembly of Lolium multiflorum.</title>
        <authorList>
            <person name="Chen Y."/>
            <person name="Copetti D."/>
            <person name="Kolliker R."/>
            <person name="Studer B."/>
        </authorList>
    </citation>
    <scope>NUCLEOTIDE SEQUENCE</scope>
    <source>
        <strain evidence="1">02402/16</strain>
        <tissue evidence="1">Leaf</tissue>
    </source>
</reference>
<dbReference type="Proteomes" id="UP001231189">
    <property type="component" value="Unassembled WGS sequence"/>
</dbReference>
<evidence type="ECO:0000313" key="1">
    <source>
        <dbReference type="EMBL" id="KAK1629376.1"/>
    </source>
</evidence>
<keyword evidence="2" id="KW-1185">Reference proteome</keyword>
<comment type="caution">
    <text evidence="1">The sequence shown here is derived from an EMBL/GenBank/DDBJ whole genome shotgun (WGS) entry which is preliminary data.</text>
</comment>
<evidence type="ECO:0000313" key="2">
    <source>
        <dbReference type="Proteomes" id="UP001231189"/>
    </source>
</evidence>
<accession>A0AAD8RP74</accession>
<dbReference type="AlphaFoldDB" id="A0AAD8RP74"/>